<gene>
    <name evidence="1" type="ORF">Rhopal_006039-T1</name>
</gene>
<organism evidence="1 2">
    <name type="scientific">Rhodotorula paludigena</name>
    <dbReference type="NCBI Taxonomy" id="86838"/>
    <lineage>
        <taxon>Eukaryota</taxon>
        <taxon>Fungi</taxon>
        <taxon>Dikarya</taxon>
        <taxon>Basidiomycota</taxon>
        <taxon>Pucciniomycotina</taxon>
        <taxon>Microbotryomycetes</taxon>
        <taxon>Sporidiobolales</taxon>
        <taxon>Sporidiobolaceae</taxon>
        <taxon>Rhodotorula</taxon>
    </lineage>
</organism>
<keyword evidence="2" id="KW-1185">Reference proteome</keyword>
<comment type="caution">
    <text evidence="1">The sequence shown here is derived from an EMBL/GenBank/DDBJ whole genome shotgun (WGS) entry which is preliminary data.</text>
</comment>
<name>A0AAV5GR32_9BASI</name>
<dbReference type="EMBL" id="BQKY01000012">
    <property type="protein sequence ID" value="GJN92994.1"/>
    <property type="molecule type" value="Genomic_DNA"/>
</dbReference>
<protein>
    <recommendedName>
        <fullName evidence="3">Chromo domain-containing protein</fullName>
    </recommendedName>
</protein>
<evidence type="ECO:0000313" key="1">
    <source>
        <dbReference type="EMBL" id="GJN92994.1"/>
    </source>
</evidence>
<proteinExistence type="predicted"/>
<dbReference type="AlphaFoldDB" id="A0AAV5GR32"/>
<dbReference type="Proteomes" id="UP001342314">
    <property type="component" value="Unassembled WGS sequence"/>
</dbReference>
<evidence type="ECO:0000313" key="2">
    <source>
        <dbReference type="Proteomes" id="UP001342314"/>
    </source>
</evidence>
<reference evidence="1 2" key="1">
    <citation type="submission" date="2021-12" db="EMBL/GenBank/DDBJ databases">
        <title>High titer production of polyol ester of fatty acids by Rhodotorula paludigena BS15 towards product separation-free biomass refinery.</title>
        <authorList>
            <person name="Mano J."/>
            <person name="Ono H."/>
            <person name="Tanaka T."/>
            <person name="Naito K."/>
            <person name="Sushida H."/>
            <person name="Ike M."/>
            <person name="Tokuyasu K."/>
            <person name="Kitaoka M."/>
        </authorList>
    </citation>
    <scope>NUCLEOTIDE SEQUENCE [LARGE SCALE GENOMIC DNA]</scope>
    <source>
        <strain evidence="1 2">BS15</strain>
    </source>
</reference>
<evidence type="ECO:0008006" key="3">
    <source>
        <dbReference type="Google" id="ProtNLM"/>
    </source>
</evidence>
<accession>A0AAV5GR32</accession>
<sequence length="125" mass="13366">MPSAAQSFWIAHASASANGNAGTPASNDGDNSAVIPGDALVPFNDGYSRPGPDAGGNYAINKVIALSATKAYIEWLDWPVTAATWEPIRKIPRVCIEEHLDTLPFSASGNNEYIDFDEHKSYPNS</sequence>